<dbReference type="Proteomes" id="UP000298327">
    <property type="component" value="Unassembled WGS sequence"/>
</dbReference>
<evidence type="ECO:0000313" key="1">
    <source>
        <dbReference type="EMBL" id="TFY50347.1"/>
    </source>
</evidence>
<dbReference type="EMBL" id="SEOQ01001872">
    <property type="protein sequence ID" value="TFY50347.1"/>
    <property type="molecule type" value="Genomic_DNA"/>
</dbReference>
<evidence type="ECO:0000313" key="2">
    <source>
        <dbReference type="Proteomes" id="UP000298327"/>
    </source>
</evidence>
<dbReference type="AlphaFoldDB" id="A0A4Y9XLZ0"/>
<sequence length="122" mass="12524">MTPRAPASSAYLICHPTPPGPLAPVAGDAHERAHARARDGRDGVGRAGLQRDEPVLAVDDEPGEVRAGLREQARVVCAWEGEPGAEGGRAGVQGAQEGVRGHCGGWECGGSWVGGLDGLWGI</sequence>
<name>A0A4Y9XLZ0_9AGAM</name>
<comment type="caution">
    <text evidence="1">The sequence shown here is derived from an EMBL/GenBank/DDBJ whole genome shotgun (WGS) entry which is preliminary data.</text>
</comment>
<organism evidence="1 2">
    <name type="scientific">Dentipellis fragilis</name>
    <dbReference type="NCBI Taxonomy" id="205917"/>
    <lineage>
        <taxon>Eukaryota</taxon>
        <taxon>Fungi</taxon>
        <taxon>Dikarya</taxon>
        <taxon>Basidiomycota</taxon>
        <taxon>Agaricomycotina</taxon>
        <taxon>Agaricomycetes</taxon>
        <taxon>Russulales</taxon>
        <taxon>Hericiaceae</taxon>
        <taxon>Dentipellis</taxon>
    </lineage>
</organism>
<reference evidence="1 2" key="1">
    <citation type="submission" date="2019-02" db="EMBL/GenBank/DDBJ databases">
        <title>Genome sequencing of the rare red list fungi Dentipellis fragilis.</title>
        <authorList>
            <person name="Buettner E."/>
            <person name="Kellner H."/>
        </authorList>
    </citation>
    <scope>NUCLEOTIDE SEQUENCE [LARGE SCALE GENOMIC DNA]</scope>
    <source>
        <strain evidence="1 2">DSM 105465</strain>
    </source>
</reference>
<gene>
    <name evidence="1" type="ORF">EVG20_g11572</name>
</gene>
<accession>A0A4Y9XLZ0</accession>
<keyword evidence="2" id="KW-1185">Reference proteome</keyword>
<proteinExistence type="predicted"/>
<protein>
    <submittedName>
        <fullName evidence="1">Uncharacterized protein</fullName>
    </submittedName>
</protein>